<dbReference type="GO" id="GO:0009570">
    <property type="term" value="C:chloroplast stroma"/>
    <property type="evidence" value="ECO:0007669"/>
    <property type="project" value="TreeGrafter"/>
</dbReference>
<dbReference type="GO" id="GO:0005504">
    <property type="term" value="F:fatty acid binding"/>
    <property type="evidence" value="ECO:0007669"/>
    <property type="project" value="TreeGrafter"/>
</dbReference>
<reference evidence="2 3" key="1">
    <citation type="journal article" date="2020" name="IScience">
        <title>Genome Sequencing of the Endangered Kingdonia uniflora (Circaeasteraceae, Ranunculales) Reveals Potential Mechanisms of Evolutionary Specialization.</title>
        <authorList>
            <person name="Sun Y."/>
            <person name="Deng T."/>
            <person name="Zhang A."/>
            <person name="Moore M.J."/>
            <person name="Landis J.B."/>
            <person name="Lin N."/>
            <person name="Zhang H."/>
            <person name="Zhang X."/>
            <person name="Huang J."/>
            <person name="Zhang X."/>
            <person name="Sun H."/>
            <person name="Wang H."/>
        </authorList>
    </citation>
    <scope>NUCLEOTIDE SEQUENCE [LARGE SCALE GENOMIC DNA]</scope>
    <source>
        <strain evidence="2">TB1705</strain>
        <tissue evidence="2">Leaf</tissue>
    </source>
</reference>
<dbReference type="EMBL" id="JACGCM010002548">
    <property type="protein sequence ID" value="KAF6138799.1"/>
    <property type="molecule type" value="Genomic_DNA"/>
</dbReference>
<dbReference type="Pfam" id="PF16035">
    <property type="entry name" value="Chalcone_2"/>
    <property type="match status" value="1"/>
</dbReference>
<dbReference type="InterPro" id="IPR016088">
    <property type="entry name" value="Chalcone_isomerase_3-sand"/>
</dbReference>
<evidence type="ECO:0000313" key="3">
    <source>
        <dbReference type="Proteomes" id="UP000541444"/>
    </source>
</evidence>
<dbReference type="GO" id="GO:0016872">
    <property type="term" value="F:intramolecular lyase activity"/>
    <property type="evidence" value="ECO:0007669"/>
    <property type="project" value="InterPro"/>
</dbReference>
<dbReference type="Proteomes" id="UP000541444">
    <property type="component" value="Unassembled WGS sequence"/>
</dbReference>
<organism evidence="2 3">
    <name type="scientific">Kingdonia uniflora</name>
    <dbReference type="NCBI Taxonomy" id="39325"/>
    <lineage>
        <taxon>Eukaryota</taxon>
        <taxon>Viridiplantae</taxon>
        <taxon>Streptophyta</taxon>
        <taxon>Embryophyta</taxon>
        <taxon>Tracheophyta</taxon>
        <taxon>Spermatophyta</taxon>
        <taxon>Magnoliopsida</taxon>
        <taxon>Ranunculales</taxon>
        <taxon>Circaeasteraceae</taxon>
        <taxon>Kingdonia</taxon>
    </lineage>
</organism>
<dbReference type="InterPro" id="IPR016087">
    <property type="entry name" value="Chalcone_isomerase"/>
</dbReference>
<dbReference type="SUPFAM" id="SSF54626">
    <property type="entry name" value="Chalcone isomerase"/>
    <property type="match status" value="1"/>
</dbReference>
<gene>
    <name evidence="2" type="ORF">GIB67_025961</name>
</gene>
<comment type="caution">
    <text evidence="2">The sequence shown here is derived from an EMBL/GenBank/DDBJ whole genome shotgun (WGS) entry which is preliminary data.</text>
</comment>
<dbReference type="InterPro" id="IPR036298">
    <property type="entry name" value="Chalcone_isomerase_sf"/>
</dbReference>
<keyword evidence="3" id="KW-1185">Reference proteome</keyword>
<protein>
    <recommendedName>
        <fullName evidence="1">Chalcone isomerase domain-containing protein</fullName>
    </recommendedName>
</protein>
<dbReference type="Gene3D" id="3.50.70.10">
    <property type="match status" value="1"/>
</dbReference>
<accession>A0A7J7L8A8</accession>
<proteinExistence type="predicted"/>
<name>A0A7J7L8A8_9MAGN</name>
<dbReference type="AlphaFoldDB" id="A0A7J7L8A8"/>
<dbReference type="PANTHER" id="PTHR47284">
    <property type="entry name" value="FATTY-ACID-BINDING PROTEIN 2"/>
    <property type="match status" value="1"/>
</dbReference>
<dbReference type="OrthoDB" id="18193at2759"/>
<sequence length="89" mass="9932">MNPNTDYYCLRTFDSYFAQDISLPVGTSISFRQTADGKLITEINGKQIGAVHSKELCKAFFDMYIGDGPVSMQAKEEIARNVGGIMRRC</sequence>
<feature type="domain" description="Chalcone isomerase" evidence="1">
    <location>
        <begin position="8"/>
        <end position="79"/>
    </location>
</feature>
<dbReference type="PANTHER" id="PTHR47284:SF3">
    <property type="entry name" value="FATTY-ACID-BINDING PROTEIN 2"/>
    <property type="match status" value="1"/>
</dbReference>
<evidence type="ECO:0000313" key="2">
    <source>
        <dbReference type="EMBL" id="KAF6138799.1"/>
    </source>
</evidence>
<evidence type="ECO:0000259" key="1">
    <source>
        <dbReference type="Pfam" id="PF16035"/>
    </source>
</evidence>